<dbReference type="Proteomes" id="UP000725649">
    <property type="component" value="Unassembled WGS sequence"/>
</dbReference>
<feature type="transmembrane region" description="Helical" evidence="8">
    <location>
        <begin position="323"/>
        <end position="343"/>
    </location>
</feature>
<feature type="transmembrane region" description="Helical" evidence="8">
    <location>
        <begin position="350"/>
        <end position="368"/>
    </location>
</feature>
<feature type="transmembrane region" description="Helical" evidence="8">
    <location>
        <begin position="12"/>
        <end position="32"/>
    </location>
</feature>
<dbReference type="PANTHER" id="PTHR33908:SF11">
    <property type="entry name" value="MEMBRANE PROTEIN"/>
    <property type="match status" value="1"/>
</dbReference>
<feature type="transmembrane region" description="Helical" evidence="8">
    <location>
        <begin position="136"/>
        <end position="154"/>
    </location>
</feature>
<sequence>MKKIKTGFFYKLGFLLMGIGVLLRLGTMFLSFDFEETYSVITSNPNLPLGQIVKDWLIIDVHPPLFNILLWGWNHLVPYPHEVWLRVFPFLFTVCSLAVSYFLFPKAYGKTARFLFLGCVAVMWHNIIFGAYARSYVLLLLVSIVITLVSLRILDCFKNTKPGTRQDYMWLFGAGVVAAWTHYFGLLLFSVCVFLLFLAALHFKQKKTVLVVGSGVVFLLAGIWLVPNFLHNVQVGHFSGKWWANEELTLFESLWYFYQFFFGVPWIGSLFAVGVIFLAFYYYKKAGTSQYAPYTLDSFFCIGIFGLVLSGAALLSFKVFLLIPRFFIASFPALYVLFSLLLAPLVEKKRWVFVGVLVFWALTLGASWKDLVWNLNREPDNGRGIAEHFMKTRPNTETELYVLMKEGYPAVAHEAMISLYINNYFKQNVPITVLTNLSKEQRLEKLKNKNAIIMLPLCYPEKVDKISFLLGERYFIKKMLHGSCEVTPNRQEANPVYEPESRNYLTY</sequence>
<evidence type="ECO:0000256" key="2">
    <source>
        <dbReference type="ARBA" id="ARBA00022475"/>
    </source>
</evidence>
<feature type="transmembrane region" description="Helical" evidence="8">
    <location>
        <begin position="208"/>
        <end position="226"/>
    </location>
</feature>
<evidence type="ECO:0000313" key="10">
    <source>
        <dbReference type="Proteomes" id="UP000725649"/>
    </source>
</evidence>
<keyword evidence="5 8" id="KW-0812">Transmembrane</keyword>
<keyword evidence="6 8" id="KW-1133">Transmembrane helix</keyword>
<dbReference type="EMBL" id="SUVG01000008">
    <property type="protein sequence ID" value="MBE6421818.1"/>
    <property type="molecule type" value="Genomic_DNA"/>
</dbReference>
<organism evidence="9 10">
    <name type="scientific">Candidatus Avelusimicrobium gallicola</name>
    <dbReference type="NCBI Taxonomy" id="2562704"/>
    <lineage>
        <taxon>Bacteria</taxon>
        <taxon>Pseudomonadati</taxon>
        <taxon>Elusimicrobiota</taxon>
        <taxon>Elusimicrobia</taxon>
        <taxon>Elusimicrobiales</taxon>
        <taxon>Elusimicrobiaceae</taxon>
        <taxon>Candidatus Avelusimicrobium</taxon>
    </lineage>
</organism>
<feature type="transmembrane region" description="Helical" evidence="8">
    <location>
        <begin position="83"/>
        <end position="104"/>
    </location>
</feature>
<evidence type="ECO:0000256" key="6">
    <source>
        <dbReference type="ARBA" id="ARBA00022989"/>
    </source>
</evidence>
<evidence type="ECO:0000256" key="3">
    <source>
        <dbReference type="ARBA" id="ARBA00022676"/>
    </source>
</evidence>
<evidence type="ECO:0000256" key="8">
    <source>
        <dbReference type="SAM" id="Phobius"/>
    </source>
</evidence>
<feature type="transmembrane region" description="Helical" evidence="8">
    <location>
        <begin position="174"/>
        <end position="201"/>
    </location>
</feature>
<dbReference type="GO" id="GO:0009103">
    <property type="term" value="P:lipopolysaccharide biosynthetic process"/>
    <property type="evidence" value="ECO:0007669"/>
    <property type="project" value="UniProtKB-ARBA"/>
</dbReference>
<gene>
    <name evidence="9" type="ORF">E7027_06840</name>
</gene>
<feature type="transmembrane region" description="Helical" evidence="8">
    <location>
        <begin position="294"/>
        <end position="317"/>
    </location>
</feature>
<dbReference type="GO" id="GO:0005886">
    <property type="term" value="C:plasma membrane"/>
    <property type="evidence" value="ECO:0007669"/>
    <property type="project" value="UniProtKB-SubCell"/>
</dbReference>
<feature type="transmembrane region" description="Helical" evidence="8">
    <location>
        <begin position="256"/>
        <end position="282"/>
    </location>
</feature>
<name>A0A928DQP2_9BACT</name>
<dbReference type="PANTHER" id="PTHR33908">
    <property type="entry name" value="MANNOSYLTRANSFERASE YKCB-RELATED"/>
    <property type="match status" value="1"/>
</dbReference>
<keyword evidence="4" id="KW-0808">Transferase</keyword>
<comment type="caution">
    <text evidence="9">The sequence shown here is derived from an EMBL/GenBank/DDBJ whole genome shotgun (WGS) entry which is preliminary data.</text>
</comment>
<evidence type="ECO:0000256" key="7">
    <source>
        <dbReference type="ARBA" id="ARBA00023136"/>
    </source>
</evidence>
<keyword evidence="3" id="KW-0328">Glycosyltransferase</keyword>
<dbReference type="AlphaFoldDB" id="A0A928DQP2"/>
<comment type="subcellular location">
    <subcellularLocation>
        <location evidence="1">Cell membrane</location>
        <topology evidence="1">Multi-pass membrane protein</topology>
    </subcellularLocation>
</comment>
<dbReference type="GO" id="GO:0016763">
    <property type="term" value="F:pentosyltransferase activity"/>
    <property type="evidence" value="ECO:0007669"/>
    <property type="project" value="TreeGrafter"/>
</dbReference>
<dbReference type="InterPro" id="IPR050297">
    <property type="entry name" value="LipidA_mod_glycosyltrf_83"/>
</dbReference>
<evidence type="ECO:0000313" key="9">
    <source>
        <dbReference type="EMBL" id="MBE6421818.1"/>
    </source>
</evidence>
<accession>A0A928DQP2</accession>
<evidence type="ECO:0000256" key="4">
    <source>
        <dbReference type="ARBA" id="ARBA00022679"/>
    </source>
</evidence>
<keyword evidence="2" id="KW-1003">Cell membrane</keyword>
<evidence type="ECO:0000256" key="1">
    <source>
        <dbReference type="ARBA" id="ARBA00004651"/>
    </source>
</evidence>
<keyword evidence="7 8" id="KW-0472">Membrane</keyword>
<reference evidence="9" key="1">
    <citation type="submission" date="2019-04" db="EMBL/GenBank/DDBJ databases">
        <title>Evolution of Biomass-Degrading Anaerobic Consortia Revealed by Metagenomics.</title>
        <authorList>
            <person name="Peng X."/>
        </authorList>
    </citation>
    <scope>NUCLEOTIDE SEQUENCE</scope>
    <source>
        <strain evidence="9">SIG66</strain>
    </source>
</reference>
<protein>
    <recommendedName>
        <fullName evidence="11">Glycosyltransferase RgtA/B/C/D-like domain-containing protein</fullName>
    </recommendedName>
</protein>
<evidence type="ECO:0008006" key="11">
    <source>
        <dbReference type="Google" id="ProtNLM"/>
    </source>
</evidence>
<proteinExistence type="predicted"/>
<evidence type="ECO:0000256" key="5">
    <source>
        <dbReference type="ARBA" id="ARBA00022692"/>
    </source>
</evidence>